<comment type="caution">
    <text evidence="2">The sequence shown here is derived from an EMBL/GenBank/DDBJ whole genome shotgun (WGS) entry which is preliminary data.</text>
</comment>
<protein>
    <recommendedName>
        <fullName evidence="1">Amidohydrolase 3 domain-containing protein</fullName>
    </recommendedName>
</protein>
<evidence type="ECO:0000313" key="2">
    <source>
        <dbReference type="EMBL" id="NBH61779.1"/>
    </source>
</evidence>
<dbReference type="InterPro" id="IPR032466">
    <property type="entry name" value="Metal_Hydrolase"/>
</dbReference>
<feature type="domain" description="Amidohydrolase 3" evidence="1">
    <location>
        <begin position="54"/>
        <end position="506"/>
    </location>
</feature>
<dbReference type="Gene3D" id="2.30.40.10">
    <property type="entry name" value="Urease, subunit C, domain 1"/>
    <property type="match status" value="1"/>
</dbReference>
<dbReference type="Gene3D" id="3.10.310.70">
    <property type="match status" value="1"/>
</dbReference>
<dbReference type="PANTHER" id="PTHR22642:SF22">
    <property type="entry name" value="EXOENZYMES REGULATORY PROTEIN AEPA"/>
    <property type="match status" value="1"/>
</dbReference>
<dbReference type="GO" id="GO:0016810">
    <property type="term" value="F:hydrolase activity, acting on carbon-nitrogen (but not peptide) bonds"/>
    <property type="evidence" value="ECO:0007669"/>
    <property type="project" value="InterPro"/>
</dbReference>
<dbReference type="EMBL" id="QXWK01000015">
    <property type="protein sequence ID" value="NBH61779.1"/>
    <property type="molecule type" value="Genomic_DNA"/>
</dbReference>
<dbReference type="RefSeq" id="WP_160202063.1">
    <property type="nucleotide sequence ID" value="NZ_QXWK01000015.1"/>
</dbReference>
<dbReference type="PANTHER" id="PTHR22642">
    <property type="entry name" value="IMIDAZOLONEPROPIONASE"/>
    <property type="match status" value="1"/>
</dbReference>
<keyword evidence="3" id="KW-1185">Reference proteome</keyword>
<dbReference type="Pfam" id="PF07969">
    <property type="entry name" value="Amidohydro_3"/>
    <property type="match status" value="1"/>
</dbReference>
<dbReference type="AlphaFoldDB" id="A0A845QIS2"/>
<evidence type="ECO:0000259" key="1">
    <source>
        <dbReference type="Pfam" id="PF07969"/>
    </source>
</evidence>
<name>A0A845QIS2_9FIRM</name>
<evidence type="ECO:0000313" key="3">
    <source>
        <dbReference type="Proteomes" id="UP000446866"/>
    </source>
</evidence>
<dbReference type="Proteomes" id="UP000446866">
    <property type="component" value="Unassembled WGS sequence"/>
</dbReference>
<reference evidence="2 3" key="1">
    <citation type="submission" date="2018-08" db="EMBL/GenBank/DDBJ databases">
        <title>Murine metabolic-syndrome-specific gut microbial biobank.</title>
        <authorList>
            <person name="Liu C."/>
        </authorList>
    </citation>
    <scope>NUCLEOTIDE SEQUENCE [LARGE SCALE GENOMIC DNA]</scope>
    <source>
        <strain evidence="2 3">28</strain>
    </source>
</reference>
<dbReference type="InterPro" id="IPR011059">
    <property type="entry name" value="Metal-dep_hydrolase_composite"/>
</dbReference>
<sequence length="514" mass="57169">MKNNPDYILYNGNFISMERPDKQYCAIGITGETITEVWEKPCRMPKRFFGTKMLDLEGRTVLPGFIDSNVHMVQGGLMQYCVEIKADTREAFLQQLQQKVQAFEAGELIWCIGYNEDTVELNRWDLDQITSIHPVVVSKTEFHKTILNTSAYNLLKIPYSISGIQRDEKGMPTGVLQGEASGFARRKLYTCFVTDDIRRLALADMERKAFRCGITTVNAMEGGAFFSNQDIRMVQRFAEHSRLEIFLFPQTMDVATVQAAKLPRIGGNIYLDGSIGSQTAALYEPYIDGEHQGVLYYSQEDVNQFVLEAHTAGLQIALSCIGPRAIEQALAAFAAAFEIAGRKNLRHRLELFVLPTEAQITWAISMGLILSMRANYDRQWGGAEGKYAALLGDRWKGTNPIGAVVAQGGIVAGGSEYAVTPLNPLKSIASCLLHHNAVQQLSLYDALRTYTANGAYANMAEDRIGSLGIGMQADLVVLDQNLCTLSPAEIETLRVEMTIKKGEIVYAREDVLWK</sequence>
<dbReference type="SUPFAM" id="SSF51556">
    <property type="entry name" value="Metallo-dependent hydrolases"/>
    <property type="match status" value="1"/>
</dbReference>
<dbReference type="InterPro" id="IPR013108">
    <property type="entry name" value="Amidohydro_3"/>
</dbReference>
<dbReference type="Gene3D" id="3.20.20.140">
    <property type="entry name" value="Metal-dependent hydrolases"/>
    <property type="match status" value="1"/>
</dbReference>
<organism evidence="2 3">
    <name type="scientific">Anaerotruncus colihominis</name>
    <dbReference type="NCBI Taxonomy" id="169435"/>
    <lineage>
        <taxon>Bacteria</taxon>
        <taxon>Bacillati</taxon>
        <taxon>Bacillota</taxon>
        <taxon>Clostridia</taxon>
        <taxon>Eubacteriales</taxon>
        <taxon>Oscillospiraceae</taxon>
        <taxon>Anaerotruncus</taxon>
    </lineage>
</organism>
<dbReference type="SUPFAM" id="SSF51338">
    <property type="entry name" value="Composite domain of metallo-dependent hydrolases"/>
    <property type="match status" value="1"/>
</dbReference>
<accession>A0A845QIS2</accession>
<gene>
    <name evidence="2" type="ORF">D0435_08955</name>
</gene>
<proteinExistence type="predicted"/>